<evidence type="ECO:0000313" key="2">
    <source>
        <dbReference type="EMBL" id="DAE00577.1"/>
    </source>
</evidence>
<protein>
    <submittedName>
        <fullName evidence="2">Portal protein</fullName>
    </submittedName>
</protein>
<feature type="region of interest" description="Disordered" evidence="1">
    <location>
        <begin position="784"/>
        <end position="803"/>
    </location>
</feature>
<sequence>MPTTKKQSKRNRNRQDQNIDELSMFDRAARNIFSVIDNSYSDRSILKAKDEKFRNILNRELEISKGLSQGSIVDFVHSIHLDQESKMKNIKSPDKDPGVNDLFTQNINDIFSYFQEMYRNKFIEMTDLKFIAKFIPALGEAVKTVLDAVVSSDNMAETVNRKIILADGVSDEDRSAIINEIERMEKELKLLKRLKTIVFKKSLIAGTHYVYAVSYNRIFEEYDAIKKRENKNLDGLNKGQFGNYVDQKNGKATESYVLGDVDITPAMESVRSILSNADPIDSKKKKLDSSYVKSTMDSLYESLPQIKCDSSTVYTEALESAATLSDSEGAFDAFVKSKNKGNNRNSSLVKNPLELTMPDGTIGSDEKAPRPSKFNIPGLYIKYIEPKQLIPLKIFDQVIGYYLIHPKAKKNKNSVGEVSGINSIGNTLFSAVNVGEAKKHDAVQRIVDTISEGILKNFDNKFVTQNAEYKKLISDVIIANGLTDKDYNIQFIPESDIIPFTIQENEDGFGESILSDSLFPAKLLLSMIVTRMLNYINKTGNKTIAHIHRGPVNVYDTNQLNRIIRDLQDQDVTFNDLLSPNLVFNKFNRDGNMAIPTTRDGNKLVEFEIQEGQQIDMNPEYEKELEQMAILGTGVPSVIMEYAGSADFAKQLVSANIKFAGRIASLQADLEEPTTLLYKKLCENSNLTDDQKAICAQSLEIKLPRPRVLVNSNNSEYVSSIIQTAEALAETALGRDTLTDTEKNPNGTRIKEVLVLKIVKNDSPFIDWDELMQFKEDAELEVAEEMMKKSQDGNQDNPSDNPF</sequence>
<proteinExistence type="predicted"/>
<feature type="compositionally biased region" description="Polar residues" evidence="1">
    <location>
        <begin position="792"/>
        <end position="803"/>
    </location>
</feature>
<name>A0A8S5P2D1_9CAUD</name>
<accession>A0A8S5P2D1</accession>
<organism evidence="2">
    <name type="scientific">Myoviridae sp. ctrf010</name>
    <dbReference type="NCBI Taxonomy" id="2825182"/>
    <lineage>
        <taxon>Viruses</taxon>
        <taxon>Duplodnaviria</taxon>
        <taxon>Heunggongvirae</taxon>
        <taxon>Uroviricota</taxon>
        <taxon>Caudoviricetes</taxon>
    </lineage>
</organism>
<dbReference type="EMBL" id="BK015305">
    <property type="protein sequence ID" value="DAE00577.1"/>
    <property type="molecule type" value="Genomic_DNA"/>
</dbReference>
<reference evidence="2" key="1">
    <citation type="journal article" date="2021" name="Proc. Natl. Acad. Sci. U.S.A.">
        <title>A Catalog of Tens of Thousands of Viruses from Human Metagenomes Reveals Hidden Associations with Chronic Diseases.</title>
        <authorList>
            <person name="Tisza M.J."/>
            <person name="Buck C.B."/>
        </authorList>
    </citation>
    <scope>NUCLEOTIDE SEQUENCE</scope>
    <source>
        <strain evidence="2">Ctrf010</strain>
    </source>
</reference>
<feature type="region of interest" description="Disordered" evidence="1">
    <location>
        <begin position="345"/>
        <end position="369"/>
    </location>
</feature>
<evidence type="ECO:0000256" key="1">
    <source>
        <dbReference type="SAM" id="MobiDB-lite"/>
    </source>
</evidence>